<dbReference type="NCBIfam" id="TIGR01494">
    <property type="entry name" value="ATPase_P-type"/>
    <property type="match status" value="3"/>
</dbReference>
<dbReference type="FunFam" id="1.20.1110.10:FF:000065">
    <property type="entry name" value="Sarcoplasmic/endoplasmic reticulum calcium ATPase 1"/>
    <property type="match status" value="1"/>
</dbReference>
<name>R7RS00_9CLOT</name>
<dbReference type="InterPro" id="IPR005782">
    <property type="entry name" value="P-type_ATPase_IIA"/>
</dbReference>
<feature type="transmembrane region" description="Helical" evidence="12">
    <location>
        <begin position="699"/>
        <end position="724"/>
    </location>
</feature>
<dbReference type="GO" id="GO:0005388">
    <property type="term" value="F:P-type calcium transporter activity"/>
    <property type="evidence" value="ECO:0007669"/>
    <property type="project" value="UniProtKB-EC"/>
</dbReference>
<evidence type="ECO:0000256" key="10">
    <source>
        <dbReference type="ARBA" id="ARBA00023136"/>
    </source>
</evidence>
<dbReference type="Gene3D" id="2.70.150.10">
    <property type="entry name" value="Calcium-transporting ATPase, cytoplasmic transduction domain A"/>
    <property type="match status" value="1"/>
</dbReference>
<feature type="transmembrane region" description="Helical" evidence="12">
    <location>
        <begin position="846"/>
        <end position="868"/>
    </location>
</feature>
<evidence type="ECO:0000256" key="4">
    <source>
        <dbReference type="ARBA" id="ARBA00022692"/>
    </source>
</evidence>
<dbReference type="FunFam" id="3.40.50.1000:FF:000001">
    <property type="entry name" value="Phospholipid-transporting ATPase IC"/>
    <property type="match status" value="1"/>
</dbReference>
<dbReference type="AlphaFoldDB" id="R7RS00"/>
<evidence type="ECO:0000256" key="12">
    <source>
        <dbReference type="SAM" id="Phobius"/>
    </source>
</evidence>
<proteinExistence type="inferred from homology"/>
<feature type="transmembrane region" description="Helical" evidence="12">
    <location>
        <begin position="672"/>
        <end position="693"/>
    </location>
</feature>
<dbReference type="NCBIfam" id="TIGR01116">
    <property type="entry name" value="ATPase-IIA1_Ca"/>
    <property type="match status" value="1"/>
</dbReference>
<dbReference type="SFLD" id="SFLDS00003">
    <property type="entry name" value="Haloacid_Dehalogenase"/>
    <property type="match status" value="1"/>
</dbReference>
<protein>
    <submittedName>
        <fullName evidence="14">Cation-transporting ATPase</fullName>
    </submittedName>
</protein>
<evidence type="ECO:0000256" key="11">
    <source>
        <dbReference type="ARBA" id="ARBA00048694"/>
    </source>
</evidence>
<keyword evidence="15" id="KW-1185">Reference proteome</keyword>
<evidence type="ECO:0000256" key="7">
    <source>
        <dbReference type="ARBA" id="ARBA00022842"/>
    </source>
</evidence>
<evidence type="ECO:0000256" key="3">
    <source>
        <dbReference type="ARBA" id="ARBA00022553"/>
    </source>
</evidence>
<dbReference type="PRINTS" id="PR00119">
    <property type="entry name" value="CATATPASE"/>
</dbReference>
<feature type="transmembrane region" description="Helical" evidence="12">
    <location>
        <begin position="229"/>
        <end position="249"/>
    </location>
</feature>
<dbReference type="PANTHER" id="PTHR42861">
    <property type="entry name" value="CALCIUM-TRANSPORTING ATPASE"/>
    <property type="match status" value="1"/>
</dbReference>
<feature type="transmembrane region" description="Helical" evidence="12">
    <location>
        <begin position="70"/>
        <end position="86"/>
    </location>
</feature>
<feature type="transmembrane region" description="Helical" evidence="12">
    <location>
        <begin position="41"/>
        <end position="64"/>
    </location>
</feature>
<dbReference type="Pfam" id="PF00122">
    <property type="entry name" value="E1-E2_ATPase"/>
    <property type="match status" value="1"/>
</dbReference>
<organism evidence="14 15">
    <name type="scientific">Thermobrachium celere DSM 8682</name>
    <dbReference type="NCBI Taxonomy" id="941824"/>
    <lineage>
        <taxon>Bacteria</taxon>
        <taxon>Bacillati</taxon>
        <taxon>Bacillota</taxon>
        <taxon>Clostridia</taxon>
        <taxon>Eubacteriales</taxon>
        <taxon>Clostridiaceae</taxon>
        <taxon>Thermobrachium</taxon>
    </lineage>
</organism>
<dbReference type="EMBL" id="CAVN010000095">
    <property type="protein sequence ID" value="CDF58161.1"/>
    <property type="molecule type" value="Genomic_DNA"/>
</dbReference>
<evidence type="ECO:0000256" key="1">
    <source>
        <dbReference type="ARBA" id="ARBA00004127"/>
    </source>
</evidence>
<feature type="transmembrane region" description="Helical" evidence="12">
    <location>
        <begin position="807"/>
        <end position="834"/>
    </location>
</feature>
<dbReference type="InterPro" id="IPR018303">
    <property type="entry name" value="ATPase_P-typ_P_site"/>
</dbReference>
<dbReference type="InterPro" id="IPR044492">
    <property type="entry name" value="P_typ_ATPase_HD_dom"/>
</dbReference>
<keyword evidence="7" id="KW-0460">Magnesium</keyword>
<dbReference type="SFLD" id="SFLDG00002">
    <property type="entry name" value="C1.7:_P-type_atpase_like"/>
    <property type="match status" value="1"/>
</dbReference>
<dbReference type="FunFam" id="3.40.50.1000:FF:000028">
    <property type="entry name" value="Calcium-transporting P-type ATPase, putative"/>
    <property type="match status" value="1"/>
</dbReference>
<keyword evidence="8" id="KW-1278">Translocase</keyword>
<dbReference type="Gene3D" id="3.40.50.1000">
    <property type="entry name" value="HAD superfamily/HAD-like"/>
    <property type="match status" value="1"/>
</dbReference>
<keyword evidence="10 12" id="KW-0472">Membrane</keyword>
<dbReference type="GO" id="GO:0016887">
    <property type="term" value="F:ATP hydrolysis activity"/>
    <property type="evidence" value="ECO:0007669"/>
    <property type="project" value="InterPro"/>
</dbReference>
<dbReference type="InterPro" id="IPR023299">
    <property type="entry name" value="ATPase_P-typ_cyto_dom_N"/>
</dbReference>
<dbReference type="InterPro" id="IPR004014">
    <property type="entry name" value="ATPase_P-typ_cation-transptr_N"/>
</dbReference>
<dbReference type="Pfam" id="PF00690">
    <property type="entry name" value="Cation_ATPase_N"/>
    <property type="match status" value="1"/>
</dbReference>
<dbReference type="Pfam" id="PF13246">
    <property type="entry name" value="Cation_ATPase"/>
    <property type="match status" value="1"/>
</dbReference>
<accession>R7RS00</accession>
<evidence type="ECO:0000256" key="8">
    <source>
        <dbReference type="ARBA" id="ARBA00022967"/>
    </source>
</evidence>
<dbReference type="CDD" id="cd02089">
    <property type="entry name" value="P-type_ATPase_Ca_prok"/>
    <property type="match status" value="1"/>
</dbReference>
<comment type="caution">
    <text evidence="14">The sequence shown here is derived from an EMBL/GenBank/DDBJ whole genome shotgun (WGS) entry which is preliminary data.</text>
</comment>
<feature type="transmembrane region" description="Helical" evidence="12">
    <location>
        <begin position="775"/>
        <end position="795"/>
    </location>
</feature>
<dbReference type="SMART" id="SM00831">
    <property type="entry name" value="Cation_ATPase_N"/>
    <property type="match status" value="1"/>
</dbReference>
<comment type="catalytic activity">
    <reaction evidence="11">
        <text>Ca(2+)(in) + ATP + H2O = Ca(2+)(out) + ADP + phosphate + H(+)</text>
        <dbReference type="Rhea" id="RHEA:18105"/>
        <dbReference type="ChEBI" id="CHEBI:15377"/>
        <dbReference type="ChEBI" id="CHEBI:15378"/>
        <dbReference type="ChEBI" id="CHEBI:29108"/>
        <dbReference type="ChEBI" id="CHEBI:30616"/>
        <dbReference type="ChEBI" id="CHEBI:43474"/>
        <dbReference type="ChEBI" id="CHEBI:456216"/>
        <dbReference type="EC" id="7.2.2.10"/>
    </reaction>
</comment>
<dbReference type="PRINTS" id="PR00120">
    <property type="entry name" value="HATPASE"/>
</dbReference>
<dbReference type="InterPro" id="IPR008250">
    <property type="entry name" value="ATPase_P-typ_transduc_dom_A_sf"/>
</dbReference>
<keyword evidence="4 12" id="KW-0812">Transmembrane</keyword>
<dbReference type="GO" id="GO:0016020">
    <property type="term" value="C:membrane"/>
    <property type="evidence" value="ECO:0007669"/>
    <property type="project" value="InterPro"/>
</dbReference>
<dbReference type="InterPro" id="IPR059000">
    <property type="entry name" value="ATPase_P-type_domA"/>
</dbReference>
<keyword evidence="6" id="KW-0067">ATP-binding</keyword>
<dbReference type="HOGENOM" id="CLU_002360_3_0_9"/>
<comment type="subcellular location">
    <subcellularLocation>
        <location evidence="1">Endomembrane system</location>
        <topology evidence="1">Multi-pass membrane protein</topology>
    </subcellularLocation>
</comment>
<dbReference type="Gene3D" id="3.40.1110.10">
    <property type="entry name" value="Calcium-transporting ATPase, cytoplasmic domain N"/>
    <property type="match status" value="1"/>
</dbReference>
<feature type="transmembrane region" description="Helical" evidence="12">
    <location>
        <begin position="255"/>
        <end position="281"/>
    </location>
</feature>
<dbReference type="InterPro" id="IPR036412">
    <property type="entry name" value="HAD-like_sf"/>
</dbReference>
<dbReference type="PROSITE" id="PS00154">
    <property type="entry name" value="ATPASE_E1_E2"/>
    <property type="match status" value="1"/>
</dbReference>
<dbReference type="SUPFAM" id="SSF56784">
    <property type="entry name" value="HAD-like"/>
    <property type="match status" value="1"/>
</dbReference>
<dbReference type="SUPFAM" id="SSF81665">
    <property type="entry name" value="Calcium ATPase, transmembrane domain M"/>
    <property type="match status" value="1"/>
</dbReference>
<dbReference type="InterPro" id="IPR001757">
    <property type="entry name" value="P_typ_ATPase"/>
</dbReference>
<sequence length="872" mass="97077">MQMEYQKLDTTGLTSQEAKKRLNKFGRNEINTTKKISKIKILLSQFNDFIVWVLIAATIISGIMGEKADAITIIAIIILDAILGFIQEYRTEKSLEALKKLSAPTAKVIRDGKQIIIDAGEIVIGDLIELESGDRVPADALIIFSESLKCDESILTGESVSVEKKAFSGKMNDKSNYIYMGCTITNGRALAKVVATGMNTEMGKIANMLQSIEEFRTPLQERLDKLGQYLVYICLIVCGVVTVTGVLRGENIYDMFLIGVSLAVAAIPEGLPAIVTVSLALGVQRMVKKNALVKKLPAVETLGCTNVICSDKTGTLTQNKMTVKKIVLANKEYDVTGTGYEFKGDFIENGVKRDILNNKNSTLHRLLEIGLLCNNSYYNYEKNRYVFYGDPTEISLIVLAEKAGLSLNKYRSYFKRIREIPFDSDRKMMSVIVTNSNSKYMYTKGAVESVLKSCRYIDIDGKVMPLDTDLKRKIIQMNDKLASTALRVIAFAYKIIDSNSYTEDNLIYVGLVGMIDPPRREVLNSVLECRAAGIKPVMITGDHKLTAQAIAKEIKIINSDEMVITGDELDKLSDEKLVSFIDKVSVFARVRPEHKYRIVKAYKKKGYVVAMTGDGVNDAPAVKEADIGIAMGIQGTDVTKEAAAMILMDDNFATIVEAIREGRVIYDNIRKFIRYLLSCNIGEVLTMFLSSLLKLPVPLIPIQILFVNLATDGLPAMALSLEGAEDDIMTRRPRDRKESIFSDGLWFKILNRGMLIGICTVLSFVYTLVKFNSDITLARTVALSTLILSQLFHVFECRSERQSILNLGIFTNMYLVISVLISFIMLISIIYIPYLQGIFSTKPLNTSNWILVLLCSGLISLISSLINYKRGR</sequence>
<reference evidence="14" key="1">
    <citation type="submission" date="2013-03" db="EMBL/GenBank/DDBJ databases">
        <title>Draft genome sequence of the hydrogen-ethanol-producing anaerobic alkalithermophilic Caloramator celere.</title>
        <authorList>
            <person name="Ciranna A."/>
            <person name="Larjo A."/>
            <person name="Kivisto A."/>
            <person name="Santala V."/>
            <person name="Roos C."/>
            <person name="Karp M."/>
        </authorList>
    </citation>
    <scope>NUCLEOTIDE SEQUENCE [LARGE SCALE GENOMIC DNA]</scope>
    <source>
        <strain evidence="14">DSM 8682</strain>
    </source>
</reference>
<dbReference type="FunFam" id="2.70.150.10:FF:000160">
    <property type="entry name" value="Sarcoplasmic/endoplasmic reticulum calcium ATPase 1"/>
    <property type="match status" value="1"/>
</dbReference>
<feature type="transmembrane region" description="Helical" evidence="12">
    <location>
        <begin position="745"/>
        <end position="769"/>
    </location>
</feature>
<evidence type="ECO:0000313" key="14">
    <source>
        <dbReference type="EMBL" id="CDF58161.1"/>
    </source>
</evidence>
<dbReference type="eggNOG" id="COG0474">
    <property type="taxonomic scope" value="Bacteria"/>
</dbReference>
<dbReference type="Proteomes" id="UP000014923">
    <property type="component" value="Unassembled WGS sequence"/>
</dbReference>
<comment type="similarity">
    <text evidence="2">Belongs to the cation transport ATPase (P-type) (TC 3.A.3) family. Type IIA subfamily.</text>
</comment>
<dbReference type="GO" id="GO:0012505">
    <property type="term" value="C:endomembrane system"/>
    <property type="evidence" value="ECO:0007669"/>
    <property type="project" value="UniProtKB-SubCell"/>
</dbReference>
<evidence type="ECO:0000256" key="2">
    <source>
        <dbReference type="ARBA" id="ARBA00005675"/>
    </source>
</evidence>
<dbReference type="SFLD" id="SFLDF00027">
    <property type="entry name" value="p-type_atpase"/>
    <property type="match status" value="1"/>
</dbReference>
<evidence type="ECO:0000256" key="5">
    <source>
        <dbReference type="ARBA" id="ARBA00022741"/>
    </source>
</evidence>
<dbReference type="InterPro" id="IPR023298">
    <property type="entry name" value="ATPase_P-typ_TM_dom_sf"/>
</dbReference>
<dbReference type="GO" id="GO:0005524">
    <property type="term" value="F:ATP binding"/>
    <property type="evidence" value="ECO:0007669"/>
    <property type="project" value="UniProtKB-KW"/>
</dbReference>
<keyword evidence="5" id="KW-0547">Nucleotide-binding</keyword>
<feature type="domain" description="Cation-transporting P-type ATPase N-terminal" evidence="13">
    <location>
        <begin position="4"/>
        <end position="66"/>
    </location>
</feature>
<evidence type="ECO:0000256" key="9">
    <source>
        <dbReference type="ARBA" id="ARBA00022989"/>
    </source>
</evidence>
<dbReference type="SUPFAM" id="SSF81660">
    <property type="entry name" value="Metal cation-transporting ATPase, ATP-binding domain N"/>
    <property type="match status" value="1"/>
</dbReference>
<dbReference type="Gene3D" id="1.20.1110.10">
    <property type="entry name" value="Calcium-transporting ATPase, transmembrane domain"/>
    <property type="match status" value="1"/>
</dbReference>
<evidence type="ECO:0000313" key="15">
    <source>
        <dbReference type="Proteomes" id="UP000014923"/>
    </source>
</evidence>
<keyword evidence="3" id="KW-0597">Phosphoprotein</keyword>
<evidence type="ECO:0000256" key="6">
    <source>
        <dbReference type="ARBA" id="ARBA00022840"/>
    </source>
</evidence>
<dbReference type="InterPro" id="IPR023214">
    <property type="entry name" value="HAD_sf"/>
</dbReference>
<dbReference type="Pfam" id="PF00689">
    <property type="entry name" value="Cation_ATPase_C"/>
    <property type="match status" value="1"/>
</dbReference>
<keyword evidence="9 12" id="KW-1133">Transmembrane helix</keyword>
<dbReference type="InterPro" id="IPR006068">
    <property type="entry name" value="ATPase_P-typ_cation-transptr_C"/>
</dbReference>
<evidence type="ECO:0000259" key="13">
    <source>
        <dbReference type="SMART" id="SM00831"/>
    </source>
</evidence>
<gene>
    <name evidence="14" type="ORF">TCEL_00207</name>
</gene>
<dbReference type="SUPFAM" id="SSF81653">
    <property type="entry name" value="Calcium ATPase, transduction domain A"/>
    <property type="match status" value="1"/>
</dbReference>